<organism evidence="11 12">
    <name type="scientific">Sphingomonas canadensis</name>
    <dbReference type="NCBI Taxonomy" id="1219257"/>
    <lineage>
        <taxon>Bacteria</taxon>
        <taxon>Pseudomonadati</taxon>
        <taxon>Pseudomonadota</taxon>
        <taxon>Alphaproteobacteria</taxon>
        <taxon>Sphingomonadales</taxon>
        <taxon>Sphingomonadaceae</taxon>
        <taxon>Sphingomonas</taxon>
    </lineage>
</organism>
<sequence>MSRFTTPPALSAAAARFAAWWAERSPRERVMLGVLGAILLALLLWFGAVRPVLSARAQAFEDIRTYETLSARIRAAGKLTPGQPGGTAPVSGAPVQAVTAIASAHGVVATVEPLGSGARATVADAGYDAVMAWIAEVGATQPLRVTKVSVQRRPAAGRVSASVEFAP</sequence>
<dbReference type="Pfam" id="PF04612">
    <property type="entry name" value="T2SSM"/>
    <property type="match status" value="1"/>
</dbReference>
<keyword evidence="8 10" id="KW-1133">Transmembrane helix</keyword>
<keyword evidence="5" id="KW-0997">Cell inner membrane</keyword>
<proteinExistence type="inferred from homology"/>
<name>A0ABW3H2U0_9SPHN</name>
<evidence type="ECO:0000256" key="10">
    <source>
        <dbReference type="SAM" id="Phobius"/>
    </source>
</evidence>
<evidence type="ECO:0000256" key="8">
    <source>
        <dbReference type="ARBA" id="ARBA00022989"/>
    </source>
</evidence>
<dbReference type="Gene3D" id="3.30.1360.100">
    <property type="entry name" value="General secretion pathway protein M, EpsM"/>
    <property type="match status" value="1"/>
</dbReference>
<keyword evidence="6 10" id="KW-0812">Transmembrane</keyword>
<dbReference type="SUPFAM" id="SSF103054">
    <property type="entry name" value="General secretion pathway protein M, EpsM"/>
    <property type="match status" value="1"/>
</dbReference>
<keyword evidence="3" id="KW-0813">Transport</keyword>
<accession>A0ABW3H2U0</accession>
<evidence type="ECO:0000256" key="3">
    <source>
        <dbReference type="ARBA" id="ARBA00022448"/>
    </source>
</evidence>
<comment type="caution">
    <text evidence="11">The sequence shown here is derived from an EMBL/GenBank/DDBJ whole genome shotgun (WGS) entry which is preliminary data.</text>
</comment>
<reference evidence="12" key="1">
    <citation type="journal article" date="2019" name="Int. J. Syst. Evol. Microbiol.">
        <title>The Global Catalogue of Microorganisms (GCM) 10K type strain sequencing project: providing services to taxonomists for standard genome sequencing and annotation.</title>
        <authorList>
            <consortium name="The Broad Institute Genomics Platform"/>
            <consortium name="The Broad Institute Genome Sequencing Center for Infectious Disease"/>
            <person name="Wu L."/>
            <person name="Ma J."/>
        </authorList>
    </citation>
    <scope>NUCLEOTIDE SEQUENCE [LARGE SCALE GENOMIC DNA]</scope>
    <source>
        <strain evidence="12">CCUG 62982</strain>
    </source>
</reference>
<evidence type="ECO:0000256" key="9">
    <source>
        <dbReference type="ARBA" id="ARBA00023136"/>
    </source>
</evidence>
<feature type="transmembrane region" description="Helical" evidence="10">
    <location>
        <begin position="30"/>
        <end position="49"/>
    </location>
</feature>
<protein>
    <submittedName>
        <fullName evidence="11">Type II secretion system protein M</fullName>
    </submittedName>
</protein>
<evidence type="ECO:0000313" key="12">
    <source>
        <dbReference type="Proteomes" id="UP001596977"/>
    </source>
</evidence>
<keyword evidence="12" id="KW-1185">Reference proteome</keyword>
<evidence type="ECO:0000256" key="5">
    <source>
        <dbReference type="ARBA" id="ARBA00022519"/>
    </source>
</evidence>
<gene>
    <name evidence="11" type="ORF">ACFQ1E_05550</name>
</gene>
<keyword evidence="9 10" id="KW-0472">Membrane</keyword>
<comment type="subcellular location">
    <subcellularLocation>
        <location evidence="1">Cell inner membrane</location>
        <topology evidence="1">Single-pass membrane protein</topology>
    </subcellularLocation>
</comment>
<evidence type="ECO:0000256" key="4">
    <source>
        <dbReference type="ARBA" id="ARBA00022475"/>
    </source>
</evidence>
<dbReference type="InterPro" id="IPR007690">
    <property type="entry name" value="T2SS_GspM"/>
</dbReference>
<dbReference type="EMBL" id="JBHTJG010000002">
    <property type="protein sequence ID" value="MFD0945796.1"/>
    <property type="molecule type" value="Genomic_DNA"/>
</dbReference>
<evidence type="ECO:0000313" key="11">
    <source>
        <dbReference type="EMBL" id="MFD0945796.1"/>
    </source>
</evidence>
<dbReference type="InterPro" id="IPR023229">
    <property type="entry name" value="T2SS_M_periplasmic_sf"/>
</dbReference>
<evidence type="ECO:0000256" key="7">
    <source>
        <dbReference type="ARBA" id="ARBA00022927"/>
    </source>
</evidence>
<evidence type="ECO:0000256" key="6">
    <source>
        <dbReference type="ARBA" id="ARBA00022692"/>
    </source>
</evidence>
<evidence type="ECO:0000256" key="2">
    <source>
        <dbReference type="ARBA" id="ARBA00010637"/>
    </source>
</evidence>
<keyword evidence="7" id="KW-0653">Protein transport</keyword>
<keyword evidence="4" id="KW-1003">Cell membrane</keyword>
<dbReference type="Proteomes" id="UP001596977">
    <property type="component" value="Unassembled WGS sequence"/>
</dbReference>
<dbReference type="RefSeq" id="WP_264943399.1">
    <property type="nucleotide sequence ID" value="NZ_JAPDRA010000002.1"/>
</dbReference>
<comment type="similarity">
    <text evidence="2">Belongs to the GSP M family.</text>
</comment>
<evidence type="ECO:0000256" key="1">
    <source>
        <dbReference type="ARBA" id="ARBA00004377"/>
    </source>
</evidence>